<dbReference type="Proteomes" id="UP001627154">
    <property type="component" value="Unassembled WGS sequence"/>
</dbReference>
<evidence type="ECO:0000256" key="1">
    <source>
        <dbReference type="SAM" id="MobiDB-lite"/>
    </source>
</evidence>
<protein>
    <recommendedName>
        <fullName evidence="4">PWWP domain-containing protein</fullName>
    </recommendedName>
</protein>
<accession>A0ABD2W6H4</accession>
<keyword evidence="3" id="KW-1185">Reference proteome</keyword>
<dbReference type="EMBL" id="JBJJXI010000129">
    <property type="protein sequence ID" value="KAL3388630.1"/>
    <property type="molecule type" value="Genomic_DNA"/>
</dbReference>
<dbReference type="SUPFAM" id="SSF63748">
    <property type="entry name" value="Tudor/PWWP/MBT"/>
    <property type="match status" value="1"/>
</dbReference>
<dbReference type="CDD" id="cd05162">
    <property type="entry name" value="PWWP"/>
    <property type="match status" value="1"/>
</dbReference>
<sequence>MTQVTLSPAYFTNKIHADDLINLVDYLKTEKIELEDLQDDNMVWKVLRDGMSRFVTCPPNSSESDAFKKTIRTLTIDYLKLVNLYRINRGILAVACVEHVLYPGKSDEEYEKIYRSNDFHVIKLYNELCGLPKRNKPDEFVIRSARSFFKCQKFTKDKELLNRIRSYLKGVEIDDEERAYIKQASIQSILFSPLSGSKENVPPPNTFDRVEDRKTTLSTDYQQPRPPKTVTFADYSATASVASKLDQPAVPAAASSIASKSDKPVVSSVESASPSAASGSSKPVVSSIESASPSVASKSENPGFTLRYQPDQIILARQSNKYFWPARITELSDRSMRVKFFESPEENRVITSDKDVRNFFKEEINSVTVSPDTSKNSFIDAVAMAMLDIKRRNLC</sequence>
<evidence type="ECO:0000313" key="3">
    <source>
        <dbReference type="Proteomes" id="UP001627154"/>
    </source>
</evidence>
<feature type="region of interest" description="Disordered" evidence="1">
    <location>
        <begin position="195"/>
        <end position="229"/>
    </location>
</feature>
<dbReference type="Gene3D" id="2.30.30.140">
    <property type="match status" value="1"/>
</dbReference>
<reference evidence="2 3" key="1">
    <citation type="journal article" date="2024" name="bioRxiv">
        <title>A reference genome for Trichogramma kaykai: A tiny desert-dwelling parasitoid wasp with competing sex-ratio distorters.</title>
        <authorList>
            <person name="Culotta J."/>
            <person name="Lindsey A.R."/>
        </authorList>
    </citation>
    <scope>NUCLEOTIDE SEQUENCE [LARGE SCALE GENOMIC DNA]</scope>
    <source>
        <strain evidence="2 3">KSX58</strain>
    </source>
</reference>
<name>A0ABD2W6H4_9HYME</name>
<gene>
    <name evidence="2" type="ORF">TKK_016341</name>
</gene>
<comment type="caution">
    <text evidence="2">The sequence shown here is derived from an EMBL/GenBank/DDBJ whole genome shotgun (WGS) entry which is preliminary data.</text>
</comment>
<evidence type="ECO:0000313" key="2">
    <source>
        <dbReference type="EMBL" id="KAL3388630.1"/>
    </source>
</evidence>
<dbReference type="AlphaFoldDB" id="A0ABD2W6H4"/>
<proteinExistence type="predicted"/>
<evidence type="ECO:0008006" key="4">
    <source>
        <dbReference type="Google" id="ProtNLM"/>
    </source>
</evidence>
<organism evidence="2 3">
    <name type="scientific">Trichogramma kaykai</name>
    <dbReference type="NCBI Taxonomy" id="54128"/>
    <lineage>
        <taxon>Eukaryota</taxon>
        <taxon>Metazoa</taxon>
        <taxon>Ecdysozoa</taxon>
        <taxon>Arthropoda</taxon>
        <taxon>Hexapoda</taxon>
        <taxon>Insecta</taxon>
        <taxon>Pterygota</taxon>
        <taxon>Neoptera</taxon>
        <taxon>Endopterygota</taxon>
        <taxon>Hymenoptera</taxon>
        <taxon>Apocrita</taxon>
        <taxon>Proctotrupomorpha</taxon>
        <taxon>Chalcidoidea</taxon>
        <taxon>Trichogrammatidae</taxon>
        <taxon>Trichogramma</taxon>
    </lineage>
</organism>